<feature type="region of interest" description="Disordered" evidence="1">
    <location>
        <begin position="50"/>
        <end position="90"/>
    </location>
</feature>
<reference evidence="3 4" key="1">
    <citation type="journal article" date="2019" name="Int. J. Syst. Evol. Microbiol.">
        <title>The Global Catalogue of Microorganisms (GCM) 10K type strain sequencing project: providing services to taxonomists for standard genome sequencing and annotation.</title>
        <authorList>
            <consortium name="The Broad Institute Genomics Platform"/>
            <consortium name="The Broad Institute Genome Sequencing Center for Infectious Disease"/>
            <person name="Wu L."/>
            <person name="Ma J."/>
        </authorList>
    </citation>
    <scope>NUCLEOTIDE SEQUENCE [LARGE SCALE GENOMIC DNA]</scope>
    <source>
        <strain evidence="3 4">CGMCC 1.15824</strain>
    </source>
</reference>
<evidence type="ECO:0000313" key="4">
    <source>
        <dbReference type="Proteomes" id="UP001595925"/>
    </source>
</evidence>
<feature type="region of interest" description="Disordered" evidence="1">
    <location>
        <begin position="154"/>
        <end position="206"/>
    </location>
</feature>
<dbReference type="EMBL" id="JBHSJG010000047">
    <property type="protein sequence ID" value="MFC4989394.1"/>
    <property type="molecule type" value="Genomic_DNA"/>
</dbReference>
<comment type="caution">
    <text evidence="3">The sequence shown here is derived from an EMBL/GenBank/DDBJ whole genome shotgun (WGS) entry which is preliminary data.</text>
</comment>
<protein>
    <recommendedName>
        <fullName evidence="2">t-SNARE coiled-coil homology domain-containing protein</fullName>
    </recommendedName>
</protein>
<feature type="region of interest" description="Disordered" evidence="1">
    <location>
        <begin position="1"/>
        <end position="37"/>
    </location>
</feature>
<dbReference type="Gene3D" id="1.10.287.1490">
    <property type="match status" value="1"/>
</dbReference>
<evidence type="ECO:0000259" key="2">
    <source>
        <dbReference type="PROSITE" id="PS50192"/>
    </source>
</evidence>
<proteinExistence type="predicted"/>
<evidence type="ECO:0000313" key="3">
    <source>
        <dbReference type="EMBL" id="MFC4989394.1"/>
    </source>
</evidence>
<organism evidence="3 4">
    <name type="scientific">Saliphagus infecundisoli</name>
    <dbReference type="NCBI Taxonomy" id="1849069"/>
    <lineage>
        <taxon>Archaea</taxon>
        <taxon>Methanobacteriati</taxon>
        <taxon>Methanobacteriota</taxon>
        <taxon>Stenosarchaea group</taxon>
        <taxon>Halobacteria</taxon>
        <taxon>Halobacteriales</taxon>
        <taxon>Natrialbaceae</taxon>
        <taxon>Saliphagus</taxon>
    </lineage>
</organism>
<dbReference type="AlphaFoldDB" id="A0ABD5QK56"/>
<dbReference type="PROSITE" id="PS50192">
    <property type="entry name" value="T_SNARE"/>
    <property type="match status" value="1"/>
</dbReference>
<evidence type="ECO:0000256" key="1">
    <source>
        <dbReference type="SAM" id="MobiDB-lite"/>
    </source>
</evidence>
<dbReference type="RefSeq" id="WP_380683658.1">
    <property type="nucleotide sequence ID" value="NZ_JBHSJG010000047.1"/>
</dbReference>
<feature type="domain" description="T-SNARE coiled-coil homology" evidence="2">
    <location>
        <begin position="95"/>
        <end position="149"/>
    </location>
</feature>
<dbReference type="InterPro" id="IPR000727">
    <property type="entry name" value="T_SNARE_dom"/>
</dbReference>
<dbReference type="Proteomes" id="UP001595925">
    <property type="component" value="Unassembled WGS sequence"/>
</dbReference>
<accession>A0ABD5QK56</accession>
<gene>
    <name evidence="3" type="ORF">ACFPFO_16860</name>
</gene>
<name>A0ABD5QK56_9EURY</name>
<sequence>MSRDPQREDSRACRRGEDVNSSDIGKDPSRIDDEQPDDETVADALGFELTDSDEQPDSTAHAVNGDVASSAMSMDSESLDGGPESDGIDEINEIDDLTDLIGVVRSQQELIARLGTRVASQQETIDELTDDMEEVTDDVEAVTDEVDDLEERVDDVEETADQSVATSKEIAATVNGALEERDTDTDETEGDSKSTDTAGPGEASSPMDFFLNCQQYHVNQSLSANRARAVEIVRRRAEFAKRRNGDGRLFFDSAALKEALLAIMGEQPHRETRQRVWRYIREMGGPDITEKQSMVDPTNQQSKKVVLEIDDDADDRFDEGRYVGLNLLADMNSRDVAQGGVTPVVTGVNA</sequence>
<keyword evidence="4" id="KW-1185">Reference proteome</keyword>
<feature type="compositionally biased region" description="Basic and acidic residues" evidence="1">
    <location>
        <begin position="1"/>
        <end position="33"/>
    </location>
</feature>